<protein>
    <submittedName>
        <fullName evidence="1">Pyridoxamine 5'-phosphate oxidase family protein</fullName>
    </submittedName>
</protein>
<dbReference type="InterPro" id="IPR012349">
    <property type="entry name" value="Split_barrel_FMN-bd"/>
</dbReference>
<evidence type="ECO:0000313" key="2">
    <source>
        <dbReference type="Proteomes" id="UP001596138"/>
    </source>
</evidence>
<name>A0ABW1T1R4_9ACTN</name>
<evidence type="ECO:0000313" key="1">
    <source>
        <dbReference type="EMBL" id="MFC6238065.1"/>
    </source>
</evidence>
<keyword evidence="2" id="KW-1185">Reference proteome</keyword>
<proteinExistence type="predicted"/>
<accession>A0ABW1T1R4</accession>
<dbReference type="EMBL" id="JBHSTI010000008">
    <property type="protein sequence ID" value="MFC6238065.1"/>
    <property type="molecule type" value="Genomic_DNA"/>
</dbReference>
<comment type="caution">
    <text evidence="1">The sequence shown here is derived from an EMBL/GenBank/DDBJ whole genome shotgun (WGS) entry which is preliminary data.</text>
</comment>
<sequence length="107" mass="11146">MSIAVPLEDLAAKLADYPWGYLVTVRDDGRAQSLAVPTVVEGGTLVATVGRRTAENAVARPGVTLAFPGASGADYSLIVDGDAHVEGDRMEVTPTWAVMHRPALAGD</sequence>
<dbReference type="RefSeq" id="WP_386765939.1">
    <property type="nucleotide sequence ID" value="NZ_JBHSTI010000008.1"/>
</dbReference>
<organism evidence="1 2">
    <name type="scientific">Longivirga aurantiaca</name>
    <dbReference type="NCBI Taxonomy" id="1837743"/>
    <lineage>
        <taxon>Bacteria</taxon>
        <taxon>Bacillati</taxon>
        <taxon>Actinomycetota</taxon>
        <taxon>Actinomycetes</taxon>
        <taxon>Sporichthyales</taxon>
        <taxon>Sporichthyaceae</taxon>
        <taxon>Longivirga</taxon>
    </lineage>
</organism>
<dbReference type="Proteomes" id="UP001596138">
    <property type="component" value="Unassembled WGS sequence"/>
</dbReference>
<reference evidence="2" key="1">
    <citation type="journal article" date="2019" name="Int. J. Syst. Evol. Microbiol.">
        <title>The Global Catalogue of Microorganisms (GCM) 10K type strain sequencing project: providing services to taxonomists for standard genome sequencing and annotation.</title>
        <authorList>
            <consortium name="The Broad Institute Genomics Platform"/>
            <consortium name="The Broad Institute Genome Sequencing Center for Infectious Disease"/>
            <person name="Wu L."/>
            <person name="Ma J."/>
        </authorList>
    </citation>
    <scope>NUCLEOTIDE SEQUENCE [LARGE SCALE GENOMIC DNA]</scope>
    <source>
        <strain evidence="2">CGMCC 4.7317</strain>
    </source>
</reference>
<dbReference type="SUPFAM" id="SSF50475">
    <property type="entry name" value="FMN-binding split barrel"/>
    <property type="match status" value="1"/>
</dbReference>
<dbReference type="Gene3D" id="2.30.110.10">
    <property type="entry name" value="Electron Transport, Fmn-binding Protein, Chain A"/>
    <property type="match status" value="1"/>
</dbReference>
<gene>
    <name evidence="1" type="ORF">ACFQGU_09255</name>
</gene>